<protein>
    <submittedName>
        <fullName evidence="1">IS1595 family transposase</fullName>
    </submittedName>
</protein>
<dbReference type="AlphaFoldDB" id="A0A644TXF0"/>
<organism evidence="1">
    <name type="scientific">bioreactor metagenome</name>
    <dbReference type="NCBI Taxonomy" id="1076179"/>
    <lineage>
        <taxon>unclassified sequences</taxon>
        <taxon>metagenomes</taxon>
        <taxon>ecological metagenomes</taxon>
    </lineage>
</organism>
<reference evidence="1" key="1">
    <citation type="submission" date="2019-08" db="EMBL/GenBank/DDBJ databases">
        <authorList>
            <person name="Kucharzyk K."/>
            <person name="Murdoch R.W."/>
            <person name="Higgins S."/>
            <person name="Loffler F."/>
        </authorList>
    </citation>
    <scope>NUCLEOTIDE SEQUENCE</scope>
</reference>
<dbReference type="SUPFAM" id="SSF53474">
    <property type="entry name" value="alpha/beta-Hydrolases"/>
    <property type="match status" value="1"/>
</dbReference>
<comment type="caution">
    <text evidence="1">The sequence shown here is derived from an EMBL/GenBank/DDBJ whole genome shotgun (WGS) entry which is preliminary data.</text>
</comment>
<evidence type="ECO:0000313" key="1">
    <source>
        <dbReference type="EMBL" id="MPL71666.1"/>
    </source>
</evidence>
<name>A0A644TXF0_9ZZZZ</name>
<dbReference type="InterPro" id="IPR029058">
    <property type="entry name" value="AB_hydrolase_fold"/>
</dbReference>
<sequence length="238" mass="27013">MLQKSITIQNKTISIPAILWGEHTGNLYIAVHGNMSNKADDVIVVFAEEAVKKGYQVLSFDLPEHGERPKDEYPCKPENCVSDLTAVYRYARSIADHISFFGCSMGVYFGLLAYRDLPIEQSLFLSPVVNMERIIDDLMTGFQVSEQMLKEKQEIILPIGITLYWDYYLYVKTHPIGAWNVPAGILYGRNDDLVPLDEVSAFAEENSAVLEIVENGGHYFHTEDQMVSLRNWLKKVLS</sequence>
<proteinExistence type="predicted"/>
<dbReference type="Gene3D" id="3.40.50.1820">
    <property type="entry name" value="alpha/beta hydrolase"/>
    <property type="match status" value="1"/>
</dbReference>
<dbReference type="EMBL" id="VSSQ01000060">
    <property type="protein sequence ID" value="MPL71666.1"/>
    <property type="molecule type" value="Genomic_DNA"/>
</dbReference>
<gene>
    <name evidence="1" type="ORF">SDC9_17443</name>
</gene>
<accession>A0A644TXF0</accession>